<keyword evidence="4 5" id="KW-0472">Membrane</keyword>
<keyword evidence="2 5" id="KW-0812">Transmembrane</keyword>
<dbReference type="InterPro" id="IPR008217">
    <property type="entry name" value="Ccc1_fam"/>
</dbReference>
<comment type="subcellular location">
    <subcellularLocation>
        <location evidence="1">Endomembrane system</location>
        <topology evidence="1">Multi-pass membrane protein</topology>
    </subcellularLocation>
</comment>
<dbReference type="PANTHER" id="PTHR31851">
    <property type="entry name" value="FE(2+)/MN(2+) TRANSPORTER PCL1"/>
    <property type="match status" value="1"/>
</dbReference>
<dbReference type="Proteomes" id="UP000177306">
    <property type="component" value="Unassembled WGS sequence"/>
</dbReference>
<dbReference type="AlphaFoldDB" id="A0A1F6EI84"/>
<feature type="transmembrane region" description="Helical" evidence="5">
    <location>
        <begin position="12"/>
        <end position="36"/>
    </location>
</feature>
<dbReference type="GO" id="GO:0005384">
    <property type="term" value="F:manganese ion transmembrane transporter activity"/>
    <property type="evidence" value="ECO:0007669"/>
    <property type="project" value="InterPro"/>
</dbReference>
<evidence type="ECO:0000256" key="2">
    <source>
        <dbReference type="ARBA" id="ARBA00022692"/>
    </source>
</evidence>
<evidence type="ECO:0008006" key="8">
    <source>
        <dbReference type="Google" id="ProtNLM"/>
    </source>
</evidence>
<evidence type="ECO:0000313" key="7">
    <source>
        <dbReference type="Proteomes" id="UP000177306"/>
    </source>
</evidence>
<dbReference type="GO" id="GO:0030026">
    <property type="term" value="P:intracellular manganese ion homeostasis"/>
    <property type="evidence" value="ECO:0007669"/>
    <property type="project" value="InterPro"/>
</dbReference>
<proteinExistence type="predicted"/>
<dbReference type="Pfam" id="PF01988">
    <property type="entry name" value="VIT1"/>
    <property type="match status" value="1"/>
</dbReference>
<feature type="transmembrane region" description="Helical" evidence="5">
    <location>
        <begin position="118"/>
        <end position="135"/>
    </location>
</feature>
<feature type="transmembrane region" description="Helical" evidence="5">
    <location>
        <begin position="147"/>
        <end position="165"/>
    </location>
</feature>
<feature type="transmembrane region" description="Helical" evidence="5">
    <location>
        <begin position="42"/>
        <end position="65"/>
    </location>
</feature>
<dbReference type="GO" id="GO:0012505">
    <property type="term" value="C:endomembrane system"/>
    <property type="evidence" value="ECO:0007669"/>
    <property type="project" value="UniProtKB-SubCell"/>
</dbReference>
<reference evidence="6 7" key="1">
    <citation type="journal article" date="2016" name="Nat. Commun.">
        <title>Thousands of microbial genomes shed light on interconnected biogeochemical processes in an aquifer system.</title>
        <authorList>
            <person name="Anantharaman K."/>
            <person name="Brown C.T."/>
            <person name="Hug L.A."/>
            <person name="Sharon I."/>
            <person name="Castelle C.J."/>
            <person name="Probst A.J."/>
            <person name="Thomas B.C."/>
            <person name="Singh A."/>
            <person name="Wilkins M.J."/>
            <person name="Karaoz U."/>
            <person name="Brodie E.L."/>
            <person name="Williams K.H."/>
            <person name="Hubbard S.S."/>
            <person name="Banfield J.F."/>
        </authorList>
    </citation>
    <scope>NUCLEOTIDE SEQUENCE [LARGE SCALE GENOMIC DNA]</scope>
</reference>
<evidence type="ECO:0000313" key="6">
    <source>
        <dbReference type="EMBL" id="OGG73327.1"/>
    </source>
</evidence>
<accession>A0A1F6EI84</accession>
<evidence type="ECO:0000256" key="3">
    <source>
        <dbReference type="ARBA" id="ARBA00022989"/>
    </source>
</evidence>
<evidence type="ECO:0000256" key="4">
    <source>
        <dbReference type="ARBA" id="ARBA00023136"/>
    </source>
</evidence>
<gene>
    <name evidence="6" type="ORF">A3A38_01390</name>
</gene>
<name>A0A1F6EI84_9BACT</name>
<protein>
    <recommendedName>
        <fullName evidence="8">VIT family protein</fullName>
    </recommendedName>
</protein>
<keyword evidence="3 5" id="KW-1133">Transmembrane helix</keyword>
<evidence type="ECO:0000256" key="5">
    <source>
        <dbReference type="SAM" id="Phobius"/>
    </source>
</evidence>
<comment type="caution">
    <text evidence="6">The sequence shown here is derived from an EMBL/GenBank/DDBJ whole genome shotgun (WGS) entry which is preliminary data.</text>
</comment>
<evidence type="ECO:0000256" key="1">
    <source>
        <dbReference type="ARBA" id="ARBA00004127"/>
    </source>
</evidence>
<sequence>MNGVRSRLTYYIGNLVYGANDGIITTFAVVAGAAGAGFSSTVIIVLGVANLIADGFSMGASKYLSLKSEQSVERMHSRHRSALKDGIATFYAFVIAGSLPLMPFLAPSATEDAFHTSAIATALAFFIVGACRSLVIKKHALLAGLEMLFVGGAAAIIAYALGSFVETLIR</sequence>
<organism evidence="6 7">
    <name type="scientific">Candidatus Kaiserbacteria bacterium RIFCSPLOWO2_01_FULL_53_17</name>
    <dbReference type="NCBI Taxonomy" id="1798511"/>
    <lineage>
        <taxon>Bacteria</taxon>
        <taxon>Candidatus Kaiseribacteriota</taxon>
    </lineage>
</organism>
<feature type="transmembrane region" description="Helical" evidence="5">
    <location>
        <begin position="86"/>
        <end position="106"/>
    </location>
</feature>
<dbReference type="EMBL" id="MFLY01000003">
    <property type="protein sequence ID" value="OGG73327.1"/>
    <property type="molecule type" value="Genomic_DNA"/>
</dbReference>